<dbReference type="EMBL" id="MF101414">
    <property type="protein sequence ID" value="ARW60532.1"/>
    <property type="molecule type" value="Genomic_DNA"/>
</dbReference>
<name>A0A1Z1M3N3_9FLOR</name>
<dbReference type="AlphaFoldDB" id="A0A1Z1M3N3"/>
<sequence length="49" mass="5886">MYYFYLGLIKDTSQVCTLVKYIITRLLITCKVFYKKNFFSSLSCLFIKK</sequence>
<keyword evidence="1" id="KW-0934">Plastid</keyword>
<proteinExistence type="predicted"/>
<accession>A0A1Z1M3N3</accession>
<organism evidence="1">
    <name type="scientific">Polysiphonia sp</name>
    <dbReference type="NCBI Taxonomy" id="1967842"/>
    <lineage>
        <taxon>Eukaryota</taxon>
        <taxon>Rhodophyta</taxon>
        <taxon>Florideophyceae</taxon>
        <taxon>Rhodymeniophycidae</taxon>
        <taxon>Ceramiales</taxon>
        <taxon>Rhodomelaceae</taxon>
        <taxon>Polysiphonioideae</taxon>
        <taxon>Polysiphonia</taxon>
    </lineage>
</organism>
<keyword evidence="1" id="KW-0150">Chloroplast</keyword>
<gene>
    <name evidence="1" type="primary">orf49</name>
</gene>
<evidence type="ECO:0000313" key="1">
    <source>
        <dbReference type="EMBL" id="ARW60532.1"/>
    </source>
</evidence>
<reference evidence="1" key="1">
    <citation type="journal article" date="2017" name="J. Phycol.">
        <title>Analysis of chloroplast genomes and a supermatrix inform reclassification of the Rhodomelaceae (Rhodophyta).</title>
        <authorList>
            <person name="Diaz-Tapia P."/>
            <person name="Maggs C.A."/>
            <person name="West J.A."/>
            <person name="Verbruggen H."/>
        </authorList>
    </citation>
    <scope>NUCLEOTIDE SEQUENCE</scope>
    <source>
        <strain evidence="1">JH1432</strain>
    </source>
</reference>
<geneLocation type="chloroplast" evidence="1"/>
<protein>
    <submittedName>
        <fullName evidence="1">Uncharacterized protein</fullName>
    </submittedName>
</protein>